<evidence type="ECO:0000256" key="1">
    <source>
        <dbReference type="ARBA" id="ARBA00022676"/>
    </source>
</evidence>
<proteinExistence type="predicted"/>
<dbReference type="GeneID" id="93162377"/>
<evidence type="ECO:0000313" key="4">
    <source>
        <dbReference type="EMBL" id="KMW18181.1"/>
    </source>
</evidence>
<feature type="domain" description="Nucleoside phosphorylase" evidence="3">
    <location>
        <begin position="12"/>
        <end position="211"/>
    </location>
</feature>
<protein>
    <recommendedName>
        <fullName evidence="3">Nucleoside phosphorylase domain-containing protein</fullName>
    </recommendedName>
</protein>
<keyword evidence="2" id="KW-0808">Transferase</keyword>
<dbReference type="GO" id="GO:0019509">
    <property type="term" value="P:L-methionine salvage from methylthioadenosine"/>
    <property type="evidence" value="ECO:0007669"/>
    <property type="project" value="TreeGrafter"/>
</dbReference>
<dbReference type="PATRIC" id="fig|742734.4.peg.3311"/>
<dbReference type="Gene3D" id="3.40.50.1580">
    <property type="entry name" value="Nucleoside phosphorylase domain"/>
    <property type="match status" value="1"/>
</dbReference>
<sequence length="272" mass="30127">MSYCKFGIITSHMSEGFLENRQSQMVSTPWGEAKVYTGLVNGVNTAVILRYGDHADMASHLVNFRSNIWGLKKLGVKQIISQNAIGSCNPHIRPGDFVVPDDAMDFTKKRVLSFFEDHACWVRVDMSEPFCGNLRGYLLEACADERIPVCSTGTFICTEGPRFETPAEVRYYNSIGGDIIGTPMFPELVLAKEAGMCYASLSMVINMCTGMGPAIYQSGDEGLMTAYEKNGMEDKVERVLKNLAGRLPEGTDCLCAGLPEKGFFGIRPEWYF</sequence>
<dbReference type="Proteomes" id="UP000037392">
    <property type="component" value="Unassembled WGS sequence"/>
</dbReference>
<dbReference type="GO" id="GO:0005829">
    <property type="term" value="C:cytosol"/>
    <property type="evidence" value="ECO:0007669"/>
    <property type="project" value="TreeGrafter"/>
</dbReference>
<evidence type="ECO:0000313" key="5">
    <source>
        <dbReference type="Proteomes" id="UP000037392"/>
    </source>
</evidence>
<dbReference type="Pfam" id="PF01048">
    <property type="entry name" value="PNP_UDP_1"/>
    <property type="match status" value="1"/>
</dbReference>
<dbReference type="GO" id="GO:0017061">
    <property type="term" value="F:S-methyl-5-thioadenosine phosphorylase activity"/>
    <property type="evidence" value="ECO:0007669"/>
    <property type="project" value="InterPro"/>
</dbReference>
<accession>A0A0J9C1A4</accession>
<dbReference type="PANTHER" id="PTHR42679:SF2">
    <property type="entry name" value="S-METHYL-5'-THIOADENOSINE PHOSPHORYLASE"/>
    <property type="match status" value="1"/>
</dbReference>
<dbReference type="InterPro" id="IPR000845">
    <property type="entry name" value="Nucleoside_phosphorylase_d"/>
</dbReference>
<evidence type="ECO:0000259" key="3">
    <source>
        <dbReference type="Pfam" id="PF01048"/>
    </source>
</evidence>
<dbReference type="AlphaFoldDB" id="A0A0J9C1A4"/>
<gene>
    <name evidence="4" type="ORF">HMPREF9470_03091</name>
</gene>
<keyword evidence="1" id="KW-0328">Glycosyltransferase</keyword>
<dbReference type="EMBL" id="ADLK01000024">
    <property type="protein sequence ID" value="KMW18181.1"/>
    <property type="molecule type" value="Genomic_DNA"/>
</dbReference>
<dbReference type="OrthoDB" id="1523230at2"/>
<reference evidence="4 5" key="1">
    <citation type="submission" date="2011-04" db="EMBL/GenBank/DDBJ databases">
        <title>The Genome Sequence of Clostridium citroniae WAL-19142.</title>
        <authorList>
            <consortium name="The Broad Institute Genome Sequencing Platform"/>
            <person name="Earl A."/>
            <person name="Ward D."/>
            <person name="Feldgarden M."/>
            <person name="Gevers D."/>
            <person name="Warren Y.A."/>
            <person name="Tyrrell K.L."/>
            <person name="Citron D.M."/>
            <person name="Goldstein E.J."/>
            <person name="Daigneault M."/>
            <person name="Allen-Vercoe E."/>
            <person name="Young S.K."/>
            <person name="Zeng Q."/>
            <person name="Gargeya S."/>
            <person name="Fitzgerald M."/>
            <person name="Haas B."/>
            <person name="Abouelleil A."/>
            <person name="Alvarado L."/>
            <person name="Arachchi H.M."/>
            <person name="Berlin A."/>
            <person name="Brown A."/>
            <person name="Chapman S.B."/>
            <person name="Chen Z."/>
            <person name="Dunbar C."/>
            <person name="Freedman E."/>
            <person name="Gearin G."/>
            <person name="Gellesch M."/>
            <person name="Goldberg J."/>
            <person name="Griggs A."/>
            <person name="Gujja S."/>
            <person name="Heilman E.R."/>
            <person name="Heiman D."/>
            <person name="Howarth C."/>
            <person name="Larson L."/>
            <person name="Lui A."/>
            <person name="MacDonald P.J."/>
            <person name="Mehta T."/>
            <person name="Montmayeur A."/>
            <person name="Murphy C."/>
            <person name="Neiman D."/>
            <person name="Pearson M."/>
            <person name="Priest M."/>
            <person name="Roberts A."/>
            <person name="Saif S."/>
            <person name="Shea T."/>
            <person name="Shenoy N."/>
            <person name="Sisk P."/>
            <person name="Stolte C."/>
            <person name="Sykes S."/>
            <person name="White J."/>
            <person name="Yandava C."/>
            <person name="Wortman J."/>
            <person name="Nusbaum C."/>
            <person name="Birren B."/>
        </authorList>
    </citation>
    <scope>NUCLEOTIDE SEQUENCE [LARGE SCALE GENOMIC DNA]</scope>
    <source>
        <strain evidence="4 5">WAL-19142</strain>
    </source>
</reference>
<dbReference type="InterPro" id="IPR035994">
    <property type="entry name" value="Nucleoside_phosphorylase_sf"/>
</dbReference>
<dbReference type="GO" id="GO:0009116">
    <property type="term" value="P:nucleoside metabolic process"/>
    <property type="evidence" value="ECO:0007669"/>
    <property type="project" value="InterPro"/>
</dbReference>
<dbReference type="RefSeq" id="WP_007858630.1">
    <property type="nucleotide sequence ID" value="NZ_KQ235879.1"/>
</dbReference>
<dbReference type="InterPro" id="IPR010044">
    <property type="entry name" value="MTAP"/>
</dbReference>
<dbReference type="SUPFAM" id="SSF53167">
    <property type="entry name" value="Purine and uridine phosphorylases"/>
    <property type="match status" value="1"/>
</dbReference>
<comment type="caution">
    <text evidence="4">The sequence shown here is derived from an EMBL/GenBank/DDBJ whole genome shotgun (WGS) entry which is preliminary data.</text>
</comment>
<evidence type="ECO:0000256" key="2">
    <source>
        <dbReference type="ARBA" id="ARBA00022679"/>
    </source>
</evidence>
<name>A0A0J9C1A4_9FIRM</name>
<organism evidence="4 5">
    <name type="scientific">[Clostridium] citroniae WAL-19142</name>
    <dbReference type="NCBI Taxonomy" id="742734"/>
    <lineage>
        <taxon>Bacteria</taxon>
        <taxon>Bacillati</taxon>
        <taxon>Bacillota</taxon>
        <taxon>Clostridia</taxon>
        <taxon>Lachnospirales</taxon>
        <taxon>Lachnospiraceae</taxon>
        <taxon>Enterocloster</taxon>
    </lineage>
</organism>
<dbReference type="CDD" id="cd09010">
    <property type="entry name" value="MTAP_SsMTAPII_like_MTIP"/>
    <property type="match status" value="1"/>
</dbReference>
<dbReference type="PANTHER" id="PTHR42679">
    <property type="entry name" value="S-METHYL-5'-THIOADENOSINE PHOSPHORYLASE"/>
    <property type="match status" value="1"/>
</dbReference>